<feature type="region of interest" description="Disordered" evidence="1">
    <location>
        <begin position="554"/>
        <end position="592"/>
    </location>
</feature>
<feature type="compositionally biased region" description="Low complexity" evidence="1">
    <location>
        <begin position="565"/>
        <end position="574"/>
    </location>
</feature>
<evidence type="ECO:0000313" key="5">
    <source>
        <dbReference type="Proteomes" id="UP000756346"/>
    </source>
</evidence>
<reference evidence="4" key="1">
    <citation type="journal article" date="2021" name="Nat. Commun.">
        <title>Genetic determinants of endophytism in the Arabidopsis root mycobiome.</title>
        <authorList>
            <person name="Mesny F."/>
            <person name="Miyauchi S."/>
            <person name="Thiergart T."/>
            <person name="Pickel B."/>
            <person name="Atanasova L."/>
            <person name="Karlsson M."/>
            <person name="Huettel B."/>
            <person name="Barry K.W."/>
            <person name="Haridas S."/>
            <person name="Chen C."/>
            <person name="Bauer D."/>
            <person name="Andreopoulos W."/>
            <person name="Pangilinan J."/>
            <person name="LaButti K."/>
            <person name="Riley R."/>
            <person name="Lipzen A."/>
            <person name="Clum A."/>
            <person name="Drula E."/>
            <person name="Henrissat B."/>
            <person name="Kohler A."/>
            <person name="Grigoriev I.V."/>
            <person name="Martin F.M."/>
            <person name="Hacquard S."/>
        </authorList>
    </citation>
    <scope>NUCLEOTIDE SEQUENCE</scope>
    <source>
        <strain evidence="4">MPI-CAGE-CH-0230</strain>
    </source>
</reference>
<evidence type="ECO:0000313" key="4">
    <source>
        <dbReference type="EMBL" id="KAH7035406.1"/>
    </source>
</evidence>
<gene>
    <name evidence="4" type="ORF">B0I36DRAFT_360782</name>
</gene>
<dbReference type="RefSeq" id="XP_046015499.1">
    <property type="nucleotide sequence ID" value="XM_046158379.1"/>
</dbReference>
<evidence type="ECO:0000256" key="3">
    <source>
        <dbReference type="SAM" id="SignalP"/>
    </source>
</evidence>
<protein>
    <submittedName>
        <fullName evidence="4">Uncharacterized protein</fullName>
    </submittedName>
</protein>
<keyword evidence="2" id="KW-1133">Transmembrane helix</keyword>
<evidence type="ECO:0000256" key="2">
    <source>
        <dbReference type="SAM" id="Phobius"/>
    </source>
</evidence>
<keyword evidence="2" id="KW-0812">Transmembrane</keyword>
<proteinExistence type="predicted"/>
<feature type="transmembrane region" description="Helical" evidence="2">
    <location>
        <begin position="353"/>
        <end position="373"/>
    </location>
</feature>
<evidence type="ECO:0000256" key="1">
    <source>
        <dbReference type="SAM" id="MobiDB-lite"/>
    </source>
</evidence>
<keyword evidence="3" id="KW-0732">Signal</keyword>
<feature type="chain" id="PRO_5040274832" evidence="3">
    <location>
        <begin position="21"/>
        <end position="592"/>
    </location>
</feature>
<dbReference type="EMBL" id="JAGTJQ010000003">
    <property type="protein sequence ID" value="KAH7035406.1"/>
    <property type="molecule type" value="Genomic_DNA"/>
</dbReference>
<sequence>MHGLVRTAAIVLASSVVSSALPFSGSNDGDNTLPQAFIDLDVTKVVEDVLIPRTLLAFEVSEADTSCGHSNVTLDGNSLDEDEDGMGAGTIVTKHGTRVDAEWRYSCVQVDDRQHFERILTFNIIDIDGYQIQGLNFTVQFQQLAPTGVSLVDGAFSVIRVPTTTAGRLAPGTPRNKPFSLQSEMYELEILNARLARLEFEIAAKEFFIAKSFPKSTFASPQSLSDCTNIKCFVITLYDTFKTYLSGAHRDGFHRDQNGMIIVPPNVPEADVSDVAAEGTPEKHAPPVQDEETMMYPIIGASVQQVQSPIVLTSASDSVSNEAPYPEQPTHKQDHAWRLSTASLTASPLKTSAAVGSSLLLLVAVIFAIRAACTEKARERRRARRAARKEWREKREARLRAIKAIFANICSWLHERTSRKRAAGNDVEKEAAARDVAGQAHQGHEEHHVDSSRLSWVAPTTEHAAECSTSHREPESDEESTTMEQDLAHFRAVAGLVENLFAFTTTSSNTPAASDGNTTTNTTNANNNSNGTIMSRLRGGVAASRLTWALRRSSLPSYSDPPSPTSTVPDYSSSDETLPSYESSTNSFVGWD</sequence>
<dbReference type="OrthoDB" id="4225201at2759"/>
<feature type="compositionally biased region" description="Low complexity" evidence="1">
    <location>
        <begin position="517"/>
        <end position="531"/>
    </location>
</feature>
<dbReference type="AlphaFoldDB" id="A0A9P8YBM4"/>
<keyword evidence="2" id="KW-0472">Membrane</keyword>
<name>A0A9P8YBM4_9PEZI</name>
<organism evidence="4 5">
    <name type="scientific">Microdochium trichocladiopsis</name>
    <dbReference type="NCBI Taxonomy" id="1682393"/>
    <lineage>
        <taxon>Eukaryota</taxon>
        <taxon>Fungi</taxon>
        <taxon>Dikarya</taxon>
        <taxon>Ascomycota</taxon>
        <taxon>Pezizomycotina</taxon>
        <taxon>Sordariomycetes</taxon>
        <taxon>Xylariomycetidae</taxon>
        <taxon>Xylariales</taxon>
        <taxon>Microdochiaceae</taxon>
        <taxon>Microdochium</taxon>
    </lineage>
</organism>
<dbReference type="Proteomes" id="UP000756346">
    <property type="component" value="Unassembled WGS sequence"/>
</dbReference>
<accession>A0A9P8YBM4</accession>
<dbReference type="GeneID" id="70187925"/>
<feature type="signal peptide" evidence="3">
    <location>
        <begin position="1"/>
        <end position="20"/>
    </location>
</feature>
<keyword evidence="5" id="KW-1185">Reference proteome</keyword>
<comment type="caution">
    <text evidence="4">The sequence shown here is derived from an EMBL/GenBank/DDBJ whole genome shotgun (WGS) entry which is preliminary data.</text>
</comment>
<feature type="compositionally biased region" description="Polar residues" evidence="1">
    <location>
        <begin position="575"/>
        <end position="592"/>
    </location>
</feature>
<feature type="region of interest" description="Disordered" evidence="1">
    <location>
        <begin position="509"/>
        <end position="531"/>
    </location>
</feature>